<proteinExistence type="predicted"/>
<keyword evidence="5" id="KW-1185">Reference proteome</keyword>
<dbReference type="InterPro" id="IPR002942">
    <property type="entry name" value="S4_RNA-bd"/>
</dbReference>
<dbReference type="RefSeq" id="WP_256197566.1">
    <property type="nucleotide sequence ID" value="NZ_JANGCH010000004.1"/>
</dbReference>
<evidence type="ECO:0000259" key="3">
    <source>
        <dbReference type="SMART" id="SM00363"/>
    </source>
</evidence>
<sequence length="237" mass="26725">MRLDKFLAHAQIGTRSEVKKLVRKKRVTCNGVVTVKSDLEIDADHDLIMVDGEEVVYEAHLYIMLHKPQDCICATADPDQMTVMDLFDPPLPNDYFPVGRLDKDTTGLVLICNDGKLAHQLLSPRHHVDKLYEVHTAEAITSSQVAMLSADIQLKDVCYRGAKVEVRDTHCMWMRIAEGKFHQVKRMVAHCGNQVVSLKRLAMGPLTLDETLGEGEYRLLTDEELAQLRECGKGKRS</sequence>
<keyword evidence="1" id="KW-0413">Isomerase</keyword>
<reference evidence="4 5" key="1">
    <citation type="submission" date="2022-06" db="EMBL/GenBank/DDBJ databases">
        <title>Isolation of gut microbiota from human fecal samples.</title>
        <authorList>
            <person name="Pamer E.G."/>
            <person name="Barat B."/>
            <person name="Waligurski E."/>
            <person name="Medina S."/>
            <person name="Paddock L."/>
            <person name="Mostad J."/>
        </authorList>
    </citation>
    <scope>NUCLEOTIDE SEQUENCE [LARGE SCALE GENOMIC DNA]</scope>
    <source>
        <strain evidence="4 5">DFI.6.1</strain>
    </source>
</reference>
<feature type="domain" description="RNA-binding S4" evidence="3">
    <location>
        <begin position="1"/>
        <end position="60"/>
    </location>
</feature>
<dbReference type="CDD" id="cd00165">
    <property type="entry name" value="S4"/>
    <property type="match status" value="1"/>
</dbReference>
<dbReference type="InterPro" id="IPR020094">
    <property type="entry name" value="TruA/RsuA/RluB/E/F_N"/>
</dbReference>
<dbReference type="InterPro" id="IPR042092">
    <property type="entry name" value="PsdUridine_s_RsuA/RluB/E/F_cat"/>
</dbReference>
<accession>A0ABT1SJT0</accession>
<protein>
    <submittedName>
        <fullName evidence="4">rRNA pseudouridine synthase</fullName>
    </submittedName>
</protein>
<organism evidence="4 5">
    <name type="scientific">Massilicoli timonensis</name>
    <dbReference type="NCBI Taxonomy" id="2015901"/>
    <lineage>
        <taxon>Bacteria</taxon>
        <taxon>Bacillati</taxon>
        <taxon>Bacillota</taxon>
        <taxon>Erysipelotrichia</taxon>
        <taxon>Erysipelotrichales</taxon>
        <taxon>Erysipelotrichaceae</taxon>
        <taxon>Massilicoli</taxon>
    </lineage>
</organism>
<dbReference type="InterPro" id="IPR000748">
    <property type="entry name" value="PsdUridine_synth_RsuA/RluB/E/F"/>
</dbReference>
<evidence type="ECO:0000256" key="2">
    <source>
        <dbReference type="PROSITE-ProRule" id="PRU00182"/>
    </source>
</evidence>
<dbReference type="NCBIfam" id="TIGR00093">
    <property type="entry name" value="pseudouridine synthase"/>
    <property type="match status" value="1"/>
</dbReference>
<dbReference type="PROSITE" id="PS50889">
    <property type="entry name" value="S4"/>
    <property type="match status" value="1"/>
</dbReference>
<dbReference type="PANTHER" id="PTHR47683">
    <property type="entry name" value="PSEUDOURIDINE SYNTHASE FAMILY PROTEIN-RELATED"/>
    <property type="match status" value="1"/>
</dbReference>
<dbReference type="SUPFAM" id="SSF55174">
    <property type="entry name" value="Alpha-L RNA-binding motif"/>
    <property type="match status" value="1"/>
</dbReference>
<dbReference type="InterPro" id="IPR006145">
    <property type="entry name" value="PsdUridine_synth_RsuA/RluA"/>
</dbReference>
<dbReference type="Gene3D" id="3.30.70.580">
    <property type="entry name" value="Pseudouridine synthase I, catalytic domain, N-terminal subdomain"/>
    <property type="match status" value="1"/>
</dbReference>
<dbReference type="EMBL" id="JANGCH010000004">
    <property type="protein sequence ID" value="MCQ5121482.1"/>
    <property type="molecule type" value="Genomic_DNA"/>
</dbReference>
<dbReference type="Pfam" id="PF00849">
    <property type="entry name" value="PseudoU_synth_2"/>
    <property type="match status" value="1"/>
</dbReference>
<evidence type="ECO:0000256" key="1">
    <source>
        <dbReference type="ARBA" id="ARBA00023235"/>
    </source>
</evidence>
<dbReference type="CDD" id="cd02553">
    <property type="entry name" value="PseudoU_synth_RsuA"/>
    <property type="match status" value="1"/>
</dbReference>
<dbReference type="Gene3D" id="3.10.290.10">
    <property type="entry name" value="RNA-binding S4 domain"/>
    <property type="match status" value="1"/>
</dbReference>
<dbReference type="Gene3D" id="3.30.70.1560">
    <property type="entry name" value="Alpha-L RNA-binding motif"/>
    <property type="match status" value="1"/>
</dbReference>
<evidence type="ECO:0000313" key="4">
    <source>
        <dbReference type="EMBL" id="MCQ5121482.1"/>
    </source>
</evidence>
<dbReference type="PANTHER" id="PTHR47683:SF4">
    <property type="entry name" value="PSEUDOURIDINE SYNTHASE"/>
    <property type="match status" value="1"/>
</dbReference>
<dbReference type="InterPro" id="IPR036986">
    <property type="entry name" value="S4_RNA-bd_sf"/>
</dbReference>
<evidence type="ECO:0000313" key="5">
    <source>
        <dbReference type="Proteomes" id="UP001524435"/>
    </source>
</evidence>
<dbReference type="InterPro" id="IPR020103">
    <property type="entry name" value="PsdUridine_synth_cat_dom_sf"/>
</dbReference>
<name>A0ABT1SJT0_9FIRM</name>
<dbReference type="InterPro" id="IPR050343">
    <property type="entry name" value="RsuA_PseudoU_synthase"/>
</dbReference>
<keyword evidence="2" id="KW-0694">RNA-binding</keyword>
<dbReference type="SUPFAM" id="SSF55120">
    <property type="entry name" value="Pseudouridine synthase"/>
    <property type="match status" value="1"/>
</dbReference>
<dbReference type="Proteomes" id="UP001524435">
    <property type="component" value="Unassembled WGS sequence"/>
</dbReference>
<dbReference type="SMART" id="SM00363">
    <property type="entry name" value="S4"/>
    <property type="match status" value="1"/>
</dbReference>
<dbReference type="Pfam" id="PF01479">
    <property type="entry name" value="S4"/>
    <property type="match status" value="1"/>
</dbReference>
<comment type="caution">
    <text evidence="4">The sequence shown here is derived from an EMBL/GenBank/DDBJ whole genome shotgun (WGS) entry which is preliminary data.</text>
</comment>
<gene>
    <name evidence="4" type="ORF">NE663_04320</name>
</gene>